<sequence length="215" mass="24560">MTDNISVTHYPTEDGKLYRSDEGIIYAIFDNEITAIGCDIKQTGSIFPINLPALKSLVHQEASIDDSLAKYHAHEGGLKANKLIVGNLSIHLQLQPFSLVNIVLDYISKNHQEGGFNLELLPKKLKKSINFLSKLNEKRDELGKTKLQNRKLITELKYLHIDKIAEKKRLHLQEISQMENDHFKEIKRLGKVANREEAEMMFLITLLENLVTESL</sequence>
<accession>A0A481Z6S9</accession>
<evidence type="ECO:0000313" key="1">
    <source>
        <dbReference type="EMBL" id="QBK91255.1"/>
    </source>
</evidence>
<reference evidence="1" key="1">
    <citation type="journal article" date="2019" name="MBio">
        <title>Virus Genomes from Deep Sea Sediments Expand the Ocean Megavirome and Support Independent Origins of Viral Gigantism.</title>
        <authorList>
            <person name="Backstrom D."/>
            <person name="Yutin N."/>
            <person name="Jorgensen S.L."/>
            <person name="Dharamshi J."/>
            <person name="Homa F."/>
            <person name="Zaremba-Niedwiedzka K."/>
            <person name="Spang A."/>
            <person name="Wolf Y.I."/>
            <person name="Koonin E.V."/>
            <person name="Ettema T.J."/>
        </authorList>
    </citation>
    <scope>NUCLEOTIDE SEQUENCE</scope>
</reference>
<protein>
    <submittedName>
        <fullName evidence="1">Uncharacterized protein</fullName>
    </submittedName>
</protein>
<name>A0A481Z6S9_9VIRU</name>
<organism evidence="1">
    <name type="scientific">Pithovirus LCPAC202</name>
    <dbReference type="NCBI Taxonomy" id="2506592"/>
    <lineage>
        <taxon>Viruses</taxon>
        <taxon>Pithoviruses</taxon>
    </lineage>
</organism>
<proteinExistence type="predicted"/>
<gene>
    <name evidence="1" type="ORF">LCPAC202_02290</name>
</gene>
<dbReference type="EMBL" id="MK500518">
    <property type="protein sequence ID" value="QBK91255.1"/>
    <property type="molecule type" value="Genomic_DNA"/>
</dbReference>